<dbReference type="AlphaFoldDB" id="A0A0D0MHE4"/>
<dbReference type="EMBL" id="JXQQ01000030">
    <property type="protein sequence ID" value="KIQ31766.1"/>
    <property type="molecule type" value="Genomic_DNA"/>
</dbReference>
<dbReference type="OrthoDB" id="3828095at2"/>
<comment type="caution">
    <text evidence="3">The sequence shown here is derived from an EMBL/GenBank/DDBJ whole genome shotgun (WGS) entry which is preliminary data.</text>
</comment>
<dbReference type="SUPFAM" id="SSF47616">
    <property type="entry name" value="GST C-terminal domain-like"/>
    <property type="match status" value="1"/>
</dbReference>
<dbReference type="SFLD" id="SFLDG00358">
    <property type="entry name" value="Main_(cytGST)"/>
    <property type="match status" value="1"/>
</dbReference>
<dbReference type="InterPro" id="IPR036282">
    <property type="entry name" value="Glutathione-S-Trfase_C_sf"/>
</dbReference>
<evidence type="ECO:0000313" key="3">
    <source>
        <dbReference type="EMBL" id="KIQ31766.1"/>
    </source>
</evidence>
<dbReference type="PROSITE" id="PS50404">
    <property type="entry name" value="GST_NTER"/>
    <property type="match status" value="1"/>
</dbReference>
<dbReference type="Gene3D" id="3.40.30.10">
    <property type="entry name" value="Glutaredoxin"/>
    <property type="match status" value="1"/>
</dbReference>
<evidence type="ECO:0000259" key="1">
    <source>
        <dbReference type="PROSITE" id="PS50404"/>
    </source>
</evidence>
<protein>
    <submittedName>
        <fullName evidence="3">Glutathione S-transferase</fullName>
    </submittedName>
</protein>
<keyword evidence="3" id="KW-0808">Transferase</keyword>
<reference evidence="3 4" key="1">
    <citation type="submission" date="2014-12" db="EMBL/GenBank/DDBJ databases">
        <title>16Stimator: statistical estimation of ribosomal gene copy numbers from draft genome assemblies.</title>
        <authorList>
            <person name="Perisin M.A."/>
            <person name="Vetter M."/>
            <person name="Gilbert J.A."/>
            <person name="Bergelson J."/>
        </authorList>
    </citation>
    <scope>NUCLEOTIDE SEQUENCE [LARGE SCALE GENOMIC DNA]</scope>
    <source>
        <strain evidence="3 4">MEDvA23</strain>
    </source>
</reference>
<dbReference type="Pfam" id="PF00043">
    <property type="entry name" value="GST_C"/>
    <property type="match status" value="1"/>
</dbReference>
<accession>A0A0D0MHE4</accession>
<dbReference type="InterPro" id="IPR004045">
    <property type="entry name" value="Glutathione_S-Trfase_N"/>
</dbReference>
<sequence length="261" mass="29257">MKLYHGWLSSASRRVRLCLAEKGLDYESIPIDMGKQEHHSPAYLAMNPNGVVPALRLDNGASLYESSTICEFLDDLHPQPPLRPAEAYDRAVMRNFVRWTDEKSLPHLLILNWSIALQPGASRWSDEQLQERLARIPTPERREAWSRIARQPYTEDEKAAALEKLLALLGKMETMLDNSGDWLVGGAYSLADIAAVPFVARIAELAPDALSSERCPRTAGWWARIQQRPAFALARFDRFDAALRQRDAAAALSPEPVRAGS</sequence>
<organism evidence="3 4">
    <name type="scientific">Variovorax paradoxus</name>
    <dbReference type="NCBI Taxonomy" id="34073"/>
    <lineage>
        <taxon>Bacteria</taxon>
        <taxon>Pseudomonadati</taxon>
        <taxon>Pseudomonadota</taxon>
        <taxon>Betaproteobacteria</taxon>
        <taxon>Burkholderiales</taxon>
        <taxon>Comamonadaceae</taxon>
        <taxon>Variovorax</taxon>
    </lineage>
</organism>
<dbReference type="InterPro" id="IPR004046">
    <property type="entry name" value="GST_C"/>
</dbReference>
<dbReference type="PANTHER" id="PTHR43968:SF8">
    <property type="entry name" value="S-TRANSFERASE, PUTATIVE (AFU_ORTHOLOGUE AFUA_2G00590)-RELATED"/>
    <property type="match status" value="1"/>
</dbReference>
<dbReference type="SUPFAM" id="SSF52833">
    <property type="entry name" value="Thioredoxin-like"/>
    <property type="match status" value="1"/>
</dbReference>
<feature type="domain" description="GST N-terminal" evidence="1">
    <location>
        <begin position="1"/>
        <end position="81"/>
    </location>
</feature>
<dbReference type="CDD" id="cd03051">
    <property type="entry name" value="GST_N_GTT2_like"/>
    <property type="match status" value="1"/>
</dbReference>
<gene>
    <name evidence="3" type="ORF">RT97_14655</name>
</gene>
<dbReference type="InterPro" id="IPR050983">
    <property type="entry name" value="GST_Omega/HSP26"/>
</dbReference>
<dbReference type="Gene3D" id="1.20.1050.10">
    <property type="match status" value="1"/>
</dbReference>
<dbReference type="InterPro" id="IPR036249">
    <property type="entry name" value="Thioredoxin-like_sf"/>
</dbReference>
<dbReference type="PROSITE" id="PS50405">
    <property type="entry name" value="GST_CTER"/>
    <property type="match status" value="1"/>
</dbReference>
<dbReference type="Proteomes" id="UP000032067">
    <property type="component" value="Unassembled WGS sequence"/>
</dbReference>
<dbReference type="RefSeq" id="WP_042579517.1">
    <property type="nucleotide sequence ID" value="NZ_JXQQ01000030.1"/>
</dbReference>
<evidence type="ECO:0000313" key="4">
    <source>
        <dbReference type="Proteomes" id="UP000032067"/>
    </source>
</evidence>
<proteinExistence type="predicted"/>
<evidence type="ECO:0000259" key="2">
    <source>
        <dbReference type="PROSITE" id="PS50405"/>
    </source>
</evidence>
<name>A0A0D0MHE4_VARPD</name>
<feature type="domain" description="GST C-terminal" evidence="2">
    <location>
        <begin position="123"/>
        <end position="243"/>
    </location>
</feature>
<dbReference type="InterPro" id="IPR010987">
    <property type="entry name" value="Glutathione-S-Trfase_C-like"/>
</dbReference>
<dbReference type="PANTHER" id="PTHR43968">
    <property type="match status" value="1"/>
</dbReference>
<dbReference type="SFLD" id="SFLDS00019">
    <property type="entry name" value="Glutathione_Transferase_(cytos"/>
    <property type="match status" value="1"/>
</dbReference>
<dbReference type="InterPro" id="IPR040079">
    <property type="entry name" value="Glutathione_S-Trfase"/>
</dbReference>
<dbReference type="GO" id="GO:0016740">
    <property type="term" value="F:transferase activity"/>
    <property type="evidence" value="ECO:0007669"/>
    <property type="project" value="UniProtKB-KW"/>
</dbReference>
<dbReference type="GO" id="GO:0005737">
    <property type="term" value="C:cytoplasm"/>
    <property type="evidence" value="ECO:0007669"/>
    <property type="project" value="TreeGrafter"/>
</dbReference>
<dbReference type="InterPro" id="IPR034345">
    <property type="entry name" value="Gtt2-like_N"/>
</dbReference>
<dbReference type="Pfam" id="PF13409">
    <property type="entry name" value="GST_N_2"/>
    <property type="match status" value="1"/>
</dbReference>